<sequence length="108" mass="12305">MSNLKQKGLSKLNQDTIFILKFNLTPGSQSSKANLQPESQILKFPKSDSISLKVVSLYQLQMETWYPLRKFQLIPTPENQSQFKVQLQDGAMPLLASVVWVFIVFTSN</sequence>
<gene>
    <name evidence="1" type="ORF">WICPIJ_009734</name>
</gene>
<comment type="caution">
    <text evidence="1">The sequence shown here is derived from an EMBL/GenBank/DDBJ whole genome shotgun (WGS) entry which is preliminary data.</text>
</comment>
<protein>
    <submittedName>
        <fullName evidence="1">Uncharacterized protein</fullName>
    </submittedName>
</protein>
<proteinExistence type="predicted"/>
<organism evidence="1 2">
    <name type="scientific">Wickerhamomyces pijperi</name>
    <name type="common">Yeast</name>
    <name type="synonym">Pichia pijperi</name>
    <dbReference type="NCBI Taxonomy" id="599730"/>
    <lineage>
        <taxon>Eukaryota</taxon>
        <taxon>Fungi</taxon>
        <taxon>Dikarya</taxon>
        <taxon>Ascomycota</taxon>
        <taxon>Saccharomycotina</taxon>
        <taxon>Saccharomycetes</taxon>
        <taxon>Phaffomycetales</taxon>
        <taxon>Wickerhamomycetaceae</taxon>
        <taxon>Wickerhamomyces</taxon>
    </lineage>
</organism>
<dbReference type="Proteomes" id="UP000774326">
    <property type="component" value="Unassembled WGS sequence"/>
</dbReference>
<dbReference type="EMBL" id="JAEUBG010005623">
    <property type="protein sequence ID" value="KAH3673581.1"/>
    <property type="molecule type" value="Genomic_DNA"/>
</dbReference>
<reference evidence="1" key="2">
    <citation type="submission" date="2021-01" db="EMBL/GenBank/DDBJ databases">
        <authorList>
            <person name="Schikora-Tamarit M.A."/>
        </authorList>
    </citation>
    <scope>NUCLEOTIDE SEQUENCE</scope>
    <source>
        <strain evidence="1">CBS2887</strain>
    </source>
</reference>
<keyword evidence="2" id="KW-1185">Reference proteome</keyword>
<evidence type="ECO:0000313" key="2">
    <source>
        <dbReference type="Proteomes" id="UP000774326"/>
    </source>
</evidence>
<evidence type="ECO:0000313" key="1">
    <source>
        <dbReference type="EMBL" id="KAH3673581.1"/>
    </source>
</evidence>
<dbReference type="AlphaFoldDB" id="A0A9P8TCT9"/>
<reference evidence="1" key="1">
    <citation type="journal article" date="2021" name="Open Biol.">
        <title>Shared evolutionary footprints suggest mitochondrial oxidative damage underlies multiple complex I losses in fungi.</title>
        <authorList>
            <person name="Schikora-Tamarit M.A."/>
            <person name="Marcet-Houben M."/>
            <person name="Nosek J."/>
            <person name="Gabaldon T."/>
        </authorList>
    </citation>
    <scope>NUCLEOTIDE SEQUENCE</scope>
    <source>
        <strain evidence="1">CBS2887</strain>
    </source>
</reference>
<accession>A0A9P8TCT9</accession>
<name>A0A9P8TCT9_WICPI</name>